<dbReference type="EMBL" id="NJGC01000002">
    <property type="protein sequence ID" value="PAM74331.1"/>
    <property type="molecule type" value="Genomic_DNA"/>
</dbReference>
<sequence length="94" mass="10526">MSEGYGKGGVGFGLTRDQSVEMIVRTSIDNGITDHRQIAYVLATAQHESRDFAAPEEAVRYQIGMGVESLPYERIEWHRIEAFAVTVEVLRQSP</sequence>
<accession>A0A270NQG6</accession>
<organism evidence="1 2">
    <name type="scientific">Stenotrophomonas maltophilia</name>
    <name type="common">Pseudomonas maltophilia</name>
    <name type="synonym">Xanthomonas maltophilia</name>
    <dbReference type="NCBI Taxonomy" id="40324"/>
    <lineage>
        <taxon>Bacteria</taxon>
        <taxon>Pseudomonadati</taxon>
        <taxon>Pseudomonadota</taxon>
        <taxon>Gammaproteobacteria</taxon>
        <taxon>Lysobacterales</taxon>
        <taxon>Lysobacteraceae</taxon>
        <taxon>Stenotrophomonas</taxon>
        <taxon>Stenotrophomonas maltophilia group</taxon>
    </lineage>
</organism>
<name>A0A270NQG6_STEMA</name>
<proteinExistence type="predicted"/>
<protein>
    <submittedName>
        <fullName evidence="1">Uncharacterized protein</fullName>
    </submittedName>
</protein>
<evidence type="ECO:0000313" key="2">
    <source>
        <dbReference type="Proteomes" id="UP000216433"/>
    </source>
</evidence>
<gene>
    <name evidence="1" type="ORF">CEK00_03210</name>
</gene>
<evidence type="ECO:0000313" key="1">
    <source>
        <dbReference type="EMBL" id="PAM74331.1"/>
    </source>
</evidence>
<comment type="caution">
    <text evidence="1">The sequence shown here is derived from an EMBL/GenBank/DDBJ whole genome shotgun (WGS) entry which is preliminary data.</text>
</comment>
<dbReference type="RefSeq" id="WP_081275806.1">
    <property type="nucleotide sequence ID" value="NZ_JAAAFA010000005.1"/>
</dbReference>
<dbReference type="AlphaFoldDB" id="A0A270NQG6"/>
<dbReference type="Proteomes" id="UP000216433">
    <property type="component" value="Unassembled WGS sequence"/>
</dbReference>
<reference evidence="1 2" key="1">
    <citation type="submission" date="2017-06" db="EMBL/GenBank/DDBJ databases">
        <title>Genome sequencing and assembly of Stenotrophomonas maltophilia DF07.</title>
        <authorList>
            <person name="Iyer R."/>
        </authorList>
    </citation>
    <scope>NUCLEOTIDE SEQUENCE [LARGE SCALE GENOMIC DNA]</scope>
    <source>
        <strain evidence="1 2">DF07</strain>
    </source>
</reference>